<reference evidence="3 4" key="1">
    <citation type="submission" date="2018-11" db="EMBL/GenBank/DDBJ databases">
        <authorList>
            <consortium name="Pathogen Informatics"/>
        </authorList>
    </citation>
    <scope>NUCLEOTIDE SEQUENCE [LARGE SCALE GENOMIC DNA]</scope>
</reference>
<dbReference type="OrthoDB" id="5801856at2759"/>
<keyword evidence="4" id="KW-1185">Reference proteome</keyword>
<dbReference type="EMBL" id="UYWW01012198">
    <property type="protein sequence ID" value="VDM19561.1"/>
    <property type="molecule type" value="Genomic_DNA"/>
</dbReference>
<evidence type="ECO:0000256" key="2">
    <source>
        <dbReference type="SAM" id="SignalP"/>
    </source>
</evidence>
<dbReference type="Proteomes" id="UP000270924">
    <property type="component" value="Unassembled WGS sequence"/>
</dbReference>
<keyword evidence="2" id="KW-0732">Signal</keyword>
<dbReference type="InParanoid" id="A0A3P7EAE6"/>
<feature type="non-terminal residue" evidence="3">
    <location>
        <position position="318"/>
    </location>
</feature>
<dbReference type="AlphaFoldDB" id="A0A3P7EAE6"/>
<proteinExistence type="predicted"/>
<keyword evidence="1" id="KW-0812">Transmembrane</keyword>
<feature type="transmembrane region" description="Helical" evidence="1">
    <location>
        <begin position="129"/>
        <end position="147"/>
    </location>
</feature>
<evidence type="ECO:0000313" key="3">
    <source>
        <dbReference type="EMBL" id="VDM19561.1"/>
    </source>
</evidence>
<organism evidence="3 4">
    <name type="scientific">Wuchereria bancrofti</name>
    <dbReference type="NCBI Taxonomy" id="6293"/>
    <lineage>
        <taxon>Eukaryota</taxon>
        <taxon>Metazoa</taxon>
        <taxon>Ecdysozoa</taxon>
        <taxon>Nematoda</taxon>
        <taxon>Chromadorea</taxon>
        <taxon>Rhabditida</taxon>
        <taxon>Spirurina</taxon>
        <taxon>Spiruromorpha</taxon>
        <taxon>Filarioidea</taxon>
        <taxon>Onchocercidae</taxon>
        <taxon>Wuchereria</taxon>
    </lineage>
</organism>
<keyword evidence="1" id="KW-1133">Transmembrane helix</keyword>
<keyword evidence="1" id="KW-0472">Membrane</keyword>
<evidence type="ECO:0000256" key="1">
    <source>
        <dbReference type="SAM" id="Phobius"/>
    </source>
</evidence>
<evidence type="ECO:0000313" key="4">
    <source>
        <dbReference type="Proteomes" id="UP000270924"/>
    </source>
</evidence>
<protein>
    <submittedName>
        <fullName evidence="3">Uncharacterized protein</fullName>
    </submittedName>
</protein>
<dbReference type="OMA" id="AYAFYAI"/>
<name>A0A3P7EAE6_WUCBA</name>
<feature type="signal peptide" evidence="2">
    <location>
        <begin position="1"/>
        <end position="17"/>
    </location>
</feature>
<feature type="chain" id="PRO_5018202312" evidence="2">
    <location>
        <begin position="18"/>
        <end position="318"/>
    </location>
</feature>
<sequence>MFWLVTLCLLQGTPLQCDISLLLEYLNYKDYEYYLGVGYADSCVSAMVKIESDFRVENILTVVQNLHGLHFYKQSKAITHEPAVIKALQAQDIRCSFDNMHPVLIGLDLNVTIIVNFDSITNRKIYRNSVFLVFIVFVFSELTIIVAESVRNQPTHFRYFYRDQVSRLVSGYTDIFLTTIDMGRGLLHFVHQNNNESSRTGHEVLQIKTIDSGIRITKIRSEEIHMKFSQLIMDPSGAYAFYAISGKNKQQSVYKMKVDYPNFTLDAQKTSQEKAKIFTVNQDDRIFPVDGNALLVWKFAGEKRSAWLYEGSYIGNSQ</sequence>
<gene>
    <name evidence="3" type="ORF">WBA_LOCUS10648</name>
</gene>
<accession>A0A3P7EAE6</accession>